<accession>E2BA78</accession>
<keyword evidence="2" id="KW-0963">Cytoplasm</keyword>
<dbReference type="GO" id="GO:0015630">
    <property type="term" value="C:microtubule cytoskeleton"/>
    <property type="evidence" value="ECO:0007669"/>
    <property type="project" value="UniProtKB-ARBA"/>
</dbReference>
<evidence type="ECO:0000313" key="9">
    <source>
        <dbReference type="Proteomes" id="UP000008237"/>
    </source>
</evidence>
<dbReference type="OrthoDB" id="2019884at2759"/>
<dbReference type="Pfam" id="PF10629">
    <property type="entry name" value="CMI2B-like"/>
    <property type="match status" value="1"/>
</dbReference>
<evidence type="ECO:0000256" key="6">
    <source>
        <dbReference type="SAM" id="MobiDB-lite"/>
    </source>
</evidence>
<keyword evidence="3" id="KW-0206">Cytoskeleton</keyword>
<name>E2BA78_HARSA</name>
<dbReference type="InterPro" id="IPR018902">
    <property type="entry name" value="CMI2A-C-like_dom"/>
</dbReference>
<dbReference type="PANTHER" id="PTHR22146:SF8">
    <property type="entry name" value="PROTEIN FAM166B"/>
    <property type="match status" value="1"/>
</dbReference>
<dbReference type="STRING" id="610380.E2BA78"/>
<reference evidence="8 9" key="1">
    <citation type="journal article" date="2010" name="Science">
        <title>Genomic comparison of the ants Camponotus floridanus and Harpegnathos saltator.</title>
        <authorList>
            <person name="Bonasio R."/>
            <person name="Zhang G."/>
            <person name="Ye C."/>
            <person name="Mutti N.S."/>
            <person name="Fang X."/>
            <person name="Qin N."/>
            <person name="Donahue G."/>
            <person name="Yang P."/>
            <person name="Li Q."/>
            <person name="Li C."/>
            <person name="Zhang P."/>
            <person name="Huang Z."/>
            <person name="Berger S.L."/>
            <person name="Reinberg D."/>
            <person name="Wang J."/>
            <person name="Liebig J."/>
        </authorList>
    </citation>
    <scope>NUCLEOTIDE SEQUENCE [LARGE SCALE GENOMIC DNA]</scope>
    <source>
        <strain evidence="8 9">R22 G/1</strain>
    </source>
</reference>
<evidence type="ECO:0000256" key="1">
    <source>
        <dbReference type="ARBA" id="ARBA00004430"/>
    </source>
</evidence>
<evidence type="ECO:0000256" key="4">
    <source>
        <dbReference type="ARBA" id="ARBA00023273"/>
    </source>
</evidence>
<dbReference type="EMBL" id="GL446678">
    <property type="protein sequence ID" value="EFN87420.1"/>
    <property type="molecule type" value="Genomic_DNA"/>
</dbReference>
<dbReference type="Proteomes" id="UP000008237">
    <property type="component" value="Unassembled WGS sequence"/>
</dbReference>
<protein>
    <submittedName>
        <fullName evidence="8">UPF0605 protein CG18335</fullName>
    </submittedName>
</protein>
<evidence type="ECO:0000256" key="2">
    <source>
        <dbReference type="ARBA" id="ARBA00022490"/>
    </source>
</evidence>
<keyword evidence="4" id="KW-0966">Cell projection</keyword>
<organism evidence="9">
    <name type="scientific">Harpegnathos saltator</name>
    <name type="common">Jerdon's jumping ant</name>
    <dbReference type="NCBI Taxonomy" id="610380"/>
    <lineage>
        <taxon>Eukaryota</taxon>
        <taxon>Metazoa</taxon>
        <taxon>Ecdysozoa</taxon>
        <taxon>Arthropoda</taxon>
        <taxon>Hexapoda</taxon>
        <taxon>Insecta</taxon>
        <taxon>Pterygota</taxon>
        <taxon>Neoptera</taxon>
        <taxon>Endopterygota</taxon>
        <taxon>Hymenoptera</taxon>
        <taxon>Apocrita</taxon>
        <taxon>Aculeata</taxon>
        <taxon>Formicoidea</taxon>
        <taxon>Formicidae</taxon>
        <taxon>Ponerinae</taxon>
        <taxon>Ponerini</taxon>
        <taxon>Harpegnathos</taxon>
    </lineage>
</organism>
<feature type="region of interest" description="Disordered" evidence="6">
    <location>
        <begin position="103"/>
        <end position="128"/>
    </location>
</feature>
<feature type="domain" description="Ciliary microtubule inner protein 2A-C-like" evidence="7">
    <location>
        <begin position="8"/>
        <end position="40"/>
    </location>
</feature>
<dbReference type="AlphaFoldDB" id="E2BA78"/>
<comment type="subcellular location">
    <subcellularLocation>
        <location evidence="1">Cytoplasm</location>
        <location evidence="1">Cytoskeleton</location>
        <location evidence="1">Cilium axoneme</location>
    </subcellularLocation>
</comment>
<gene>
    <name evidence="8" type="ORF">EAI_05356</name>
</gene>
<evidence type="ECO:0000256" key="5">
    <source>
        <dbReference type="ARBA" id="ARBA00035661"/>
    </source>
</evidence>
<sequence>MELLTTPEPHLIPGYAGYCPQYRFRCGETFAKTTHKLLLDPTVDHADMLILSSRAATENSLNIGRYLGFLPRSGSRYGQRFAVNATEQVAEFERQQLRHKEARDRLRRRIESRDSQDRSVGYAKYDNARSSTPPFKSLLHDCTTTYREEVTMSGPDPPILVQPNEIYHKHVGLIPNYLGHVPGAVFRQVMNDYE</sequence>
<dbReference type="PANTHER" id="PTHR22146">
    <property type="entry name" value="CAT EYE SYNDROME CRITICAL REGION PROTEIN 6"/>
    <property type="match status" value="1"/>
</dbReference>
<evidence type="ECO:0000259" key="7">
    <source>
        <dbReference type="Pfam" id="PF10629"/>
    </source>
</evidence>
<dbReference type="InParanoid" id="E2BA78"/>
<comment type="similarity">
    <text evidence="5">Belongs to the CIMIP2 family.</text>
</comment>
<keyword evidence="9" id="KW-1185">Reference proteome</keyword>
<evidence type="ECO:0000256" key="3">
    <source>
        <dbReference type="ARBA" id="ARBA00023212"/>
    </source>
</evidence>
<dbReference type="GO" id="GO:0005930">
    <property type="term" value="C:axoneme"/>
    <property type="evidence" value="ECO:0007669"/>
    <property type="project" value="UniProtKB-SubCell"/>
</dbReference>
<proteinExistence type="inferred from homology"/>
<evidence type="ECO:0000313" key="8">
    <source>
        <dbReference type="EMBL" id="EFN87420.1"/>
    </source>
</evidence>
<feature type="compositionally biased region" description="Basic and acidic residues" evidence="6">
    <location>
        <begin position="103"/>
        <end position="117"/>
    </location>
</feature>